<dbReference type="InterPro" id="IPR051401">
    <property type="entry name" value="GtrA_CellWall_Glycosyl"/>
</dbReference>
<dbReference type="PANTHER" id="PTHR38459">
    <property type="entry name" value="PROPHAGE BACTOPRENOL-LINKED GLUCOSE TRANSLOCASE HOMOLOG"/>
    <property type="match status" value="1"/>
</dbReference>
<feature type="domain" description="GtrA/DPMS transmembrane" evidence="7">
    <location>
        <begin position="6"/>
        <end position="115"/>
    </location>
</feature>
<dbReference type="PANTHER" id="PTHR38459:SF1">
    <property type="entry name" value="PROPHAGE BACTOPRENOL-LINKED GLUCOSE TRANSLOCASE HOMOLOG"/>
    <property type="match status" value="1"/>
</dbReference>
<keyword evidence="4 6" id="KW-1133">Transmembrane helix</keyword>
<comment type="subcellular location">
    <subcellularLocation>
        <location evidence="1">Membrane</location>
        <topology evidence="1">Multi-pass membrane protein</topology>
    </subcellularLocation>
</comment>
<evidence type="ECO:0000256" key="3">
    <source>
        <dbReference type="ARBA" id="ARBA00022692"/>
    </source>
</evidence>
<evidence type="ECO:0000256" key="2">
    <source>
        <dbReference type="ARBA" id="ARBA00009399"/>
    </source>
</evidence>
<evidence type="ECO:0000259" key="7">
    <source>
        <dbReference type="Pfam" id="PF04138"/>
    </source>
</evidence>
<feature type="transmembrane region" description="Helical" evidence="6">
    <location>
        <begin position="98"/>
        <end position="116"/>
    </location>
</feature>
<proteinExistence type="inferred from homology"/>
<dbReference type="EMBL" id="CP044427">
    <property type="protein sequence ID" value="QFG67839.1"/>
    <property type="molecule type" value="Genomic_DNA"/>
</dbReference>
<evidence type="ECO:0000256" key="1">
    <source>
        <dbReference type="ARBA" id="ARBA00004141"/>
    </source>
</evidence>
<dbReference type="Pfam" id="PF04138">
    <property type="entry name" value="GtrA_DPMS_TM"/>
    <property type="match status" value="1"/>
</dbReference>
<keyword evidence="3 6" id="KW-0812">Transmembrane</keyword>
<organism evidence="8 9">
    <name type="scientific">Ornithinimicrobium pratense</name>
    <dbReference type="NCBI Taxonomy" id="2593973"/>
    <lineage>
        <taxon>Bacteria</taxon>
        <taxon>Bacillati</taxon>
        <taxon>Actinomycetota</taxon>
        <taxon>Actinomycetes</taxon>
        <taxon>Micrococcales</taxon>
        <taxon>Ornithinimicrobiaceae</taxon>
        <taxon>Ornithinimicrobium</taxon>
    </lineage>
</organism>
<feature type="transmembrane region" description="Helical" evidence="6">
    <location>
        <begin position="36"/>
        <end position="53"/>
    </location>
</feature>
<evidence type="ECO:0000256" key="6">
    <source>
        <dbReference type="SAM" id="Phobius"/>
    </source>
</evidence>
<name>A0A5J6V1X5_9MICO</name>
<dbReference type="RefSeq" id="WP_158060231.1">
    <property type="nucleotide sequence ID" value="NZ_CP044427.1"/>
</dbReference>
<dbReference type="KEGG" id="serw:FY030_03070"/>
<reference evidence="8 9" key="1">
    <citation type="submission" date="2019-09" db="EMBL/GenBank/DDBJ databases">
        <title>Serinicoccus pratensis sp. nov., isolated from meadow soil.</title>
        <authorList>
            <person name="Zhang W."/>
        </authorList>
    </citation>
    <scope>NUCLEOTIDE SEQUENCE [LARGE SCALE GENOMIC DNA]</scope>
    <source>
        <strain evidence="8 9">W204</strain>
    </source>
</reference>
<protein>
    <submittedName>
        <fullName evidence="8">GtrA family protein</fullName>
    </submittedName>
</protein>
<comment type="similarity">
    <text evidence="2">Belongs to the GtrA family.</text>
</comment>
<evidence type="ECO:0000313" key="9">
    <source>
        <dbReference type="Proteomes" id="UP000326546"/>
    </source>
</evidence>
<evidence type="ECO:0000313" key="8">
    <source>
        <dbReference type="EMBL" id="QFG67839.1"/>
    </source>
</evidence>
<dbReference type="OrthoDB" id="2666802at2"/>
<dbReference type="GO" id="GO:0000271">
    <property type="term" value="P:polysaccharide biosynthetic process"/>
    <property type="evidence" value="ECO:0007669"/>
    <property type="project" value="InterPro"/>
</dbReference>
<accession>A0A5J6V1X5</accession>
<dbReference type="AlphaFoldDB" id="A0A5J6V1X5"/>
<dbReference type="Proteomes" id="UP000326546">
    <property type="component" value="Chromosome"/>
</dbReference>
<evidence type="ECO:0000256" key="4">
    <source>
        <dbReference type="ARBA" id="ARBA00022989"/>
    </source>
</evidence>
<sequence length="128" mass="14343">MSALARFLVVGVANTLVYYLLYRLLLLGLAYLPAHLLAYGVGIVFSFFANSLYTFRVRPTWRRFLIFPSTTLVNFLVVTLGSVLLVERGWVDERWATLLMTVAAVPVTFLLTRLVLTSRRGGRAESAA</sequence>
<feature type="transmembrane region" description="Helical" evidence="6">
    <location>
        <begin position="65"/>
        <end position="86"/>
    </location>
</feature>
<feature type="transmembrane region" description="Helical" evidence="6">
    <location>
        <begin position="7"/>
        <end position="30"/>
    </location>
</feature>
<gene>
    <name evidence="8" type="ORF">FY030_03070</name>
</gene>
<dbReference type="InterPro" id="IPR007267">
    <property type="entry name" value="GtrA_DPMS_TM"/>
</dbReference>
<keyword evidence="9" id="KW-1185">Reference proteome</keyword>
<dbReference type="GO" id="GO:0005886">
    <property type="term" value="C:plasma membrane"/>
    <property type="evidence" value="ECO:0007669"/>
    <property type="project" value="TreeGrafter"/>
</dbReference>
<keyword evidence="5 6" id="KW-0472">Membrane</keyword>
<evidence type="ECO:0000256" key="5">
    <source>
        <dbReference type="ARBA" id="ARBA00023136"/>
    </source>
</evidence>